<accession>W6QC82</accession>
<dbReference type="Proteomes" id="UP000030686">
    <property type="component" value="Unassembled WGS sequence"/>
</dbReference>
<keyword evidence="3" id="KW-1185">Reference proteome</keyword>
<organism evidence="2 3">
    <name type="scientific">Penicillium roqueforti (strain FM164)</name>
    <dbReference type="NCBI Taxonomy" id="1365484"/>
    <lineage>
        <taxon>Eukaryota</taxon>
        <taxon>Fungi</taxon>
        <taxon>Dikarya</taxon>
        <taxon>Ascomycota</taxon>
        <taxon>Pezizomycotina</taxon>
        <taxon>Eurotiomycetes</taxon>
        <taxon>Eurotiomycetidae</taxon>
        <taxon>Eurotiales</taxon>
        <taxon>Aspergillaceae</taxon>
        <taxon>Penicillium</taxon>
    </lineage>
</organism>
<gene>
    <name evidence="2" type="ORF">PROQFM164_S02g001915</name>
</gene>
<sequence>MEHPSGHRKTTTPYTRQIHGSPLALRSPDSFLPDPIITELDTGDASKTSLRQKKSYPLRTVAVFNSQAHKPRTPRKSQVASYQLRRQRDRQCIRVLN</sequence>
<evidence type="ECO:0000256" key="1">
    <source>
        <dbReference type="SAM" id="MobiDB-lite"/>
    </source>
</evidence>
<reference evidence="2" key="1">
    <citation type="journal article" date="2014" name="Nat. Commun.">
        <title>Multiple recent horizontal transfers of a large genomic region in cheese making fungi.</title>
        <authorList>
            <person name="Cheeseman K."/>
            <person name="Ropars J."/>
            <person name="Renault P."/>
            <person name="Dupont J."/>
            <person name="Gouzy J."/>
            <person name="Branca A."/>
            <person name="Abraham A.L."/>
            <person name="Ceppi M."/>
            <person name="Conseiller E."/>
            <person name="Debuchy R."/>
            <person name="Malagnac F."/>
            <person name="Goarin A."/>
            <person name="Silar P."/>
            <person name="Lacoste S."/>
            <person name="Sallet E."/>
            <person name="Bensimon A."/>
            <person name="Giraud T."/>
            <person name="Brygoo Y."/>
        </authorList>
    </citation>
    <scope>NUCLEOTIDE SEQUENCE [LARGE SCALE GENOMIC DNA]</scope>
    <source>
        <strain evidence="2">FM164</strain>
    </source>
</reference>
<proteinExistence type="predicted"/>
<evidence type="ECO:0000313" key="3">
    <source>
        <dbReference type="Proteomes" id="UP000030686"/>
    </source>
</evidence>
<protein>
    <submittedName>
        <fullName evidence="2">Genomic scaffold, ProqFM164S02</fullName>
    </submittedName>
</protein>
<dbReference type="EMBL" id="HG792016">
    <property type="protein sequence ID" value="CDM31764.1"/>
    <property type="molecule type" value="Genomic_DNA"/>
</dbReference>
<name>W6QC82_PENRF</name>
<feature type="region of interest" description="Disordered" evidence="1">
    <location>
        <begin position="64"/>
        <end position="97"/>
    </location>
</feature>
<feature type="region of interest" description="Disordered" evidence="1">
    <location>
        <begin position="1"/>
        <end position="30"/>
    </location>
</feature>
<evidence type="ECO:0000313" key="2">
    <source>
        <dbReference type="EMBL" id="CDM31764.1"/>
    </source>
</evidence>
<feature type="compositionally biased region" description="Basic residues" evidence="1">
    <location>
        <begin position="1"/>
        <end position="10"/>
    </location>
</feature>
<dbReference type="AlphaFoldDB" id="W6QC82"/>